<proteinExistence type="inferred from homology"/>
<dbReference type="GO" id="GO:0004518">
    <property type="term" value="F:nuclease activity"/>
    <property type="evidence" value="ECO:0007669"/>
    <property type="project" value="UniProtKB-KW"/>
</dbReference>
<evidence type="ECO:0000256" key="6">
    <source>
        <dbReference type="ARBA" id="ARBA00022801"/>
    </source>
</evidence>
<reference evidence="9" key="3">
    <citation type="submission" date="2025-08" db="UniProtKB">
        <authorList>
            <consortium name="Ensembl"/>
        </authorList>
    </citation>
    <scope>IDENTIFICATION</scope>
</reference>
<evidence type="ECO:0000313" key="10">
    <source>
        <dbReference type="Proteomes" id="UP000007267"/>
    </source>
</evidence>
<keyword evidence="5" id="KW-0479">Metal-binding</keyword>
<keyword evidence="7" id="KW-0539">Nucleus</keyword>
<dbReference type="Ensembl" id="ENSPSIT00000003388.1">
    <property type="protein sequence ID" value="ENSPSIP00000003372.1"/>
    <property type="gene ID" value="ENSPSIG00000003230.1"/>
</dbReference>
<reference evidence="9" key="4">
    <citation type="submission" date="2025-09" db="UniProtKB">
        <authorList>
            <consortium name="Ensembl"/>
        </authorList>
    </citation>
    <scope>IDENTIFICATION</scope>
</reference>
<comment type="cofactor">
    <cofactor evidence="1">
        <name>a divalent metal cation</name>
        <dbReference type="ChEBI" id="CHEBI:60240"/>
    </cofactor>
</comment>
<evidence type="ECO:0000313" key="9">
    <source>
        <dbReference type="Ensembl" id="ENSPSIP00000003372.1"/>
    </source>
</evidence>
<evidence type="ECO:0000256" key="4">
    <source>
        <dbReference type="ARBA" id="ARBA00022722"/>
    </source>
</evidence>
<dbReference type="AlphaFoldDB" id="K7F5R2"/>
<dbReference type="Pfam" id="PF13359">
    <property type="entry name" value="DDE_Tnp_4"/>
    <property type="match status" value="1"/>
</dbReference>
<dbReference type="PANTHER" id="PTHR22930">
    <property type="match status" value="1"/>
</dbReference>
<comment type="similarity">
    <text evidence="3">Belongs to the HARBI1 family.</text>
</comment>
<dbReference type="InterPro" id="IPR045249">
    <property type="entry name" value="HARBI1-like"/>
</dbReference>
<comment type="subcellular location">
    <subcellularLocation>
        <location evidence="2">Nucleus</location>
    </subcellularLocation>
</comment>
<dbReference type="OMA" id="ANDSHIF"/>
<dbReference type="EMBL" id="AGCU01131073">
    <property type="status" value="NOT_ANNOTATED_CDS"/>
    <property type="molecule type" value="Genomic_DNA"/>
</dbReference>
<organism evidence="9 10">
    <name type="scientific">Pelodiscus sinensis</name>
    <name type="common">Chinese softshell turtle</name>
    <name type="synonym">Trionyx sinensis</name>
    <dbReference type="NCBI Taxonomy" id="13735"/>
    <lineage>
        <taxon>Eukaryota</taxon>
        <taxon>Metazoa</taxon>
        <taxon>Chordata</taxon>
        <taxon>Craniata</taxon>
        <taxon>Vertebrata</taxon>
        <taxon>Euteleostomi</taxon>
        <taxon>Archelosauria</taxon>
        <taxon>Testudinata</taxon>
        <taxon>Testudines</taxon>
        <taxon>Cryptodira</taxon>
        <taxon>Trionychia</taxon>
        <taxon>Trionychidae</taxon>
        <taxon>Pelodiscus</taxon>
    </lineage>
</organism>
<evidence type="ECO:0000256" key="1">
    <source>
        <dbReference type="ARBA" id="ARBA00001968"/>
    </source>
</evidence>
<dbReference type="GeneTree" id="ENSGT00940000163810"/>
<sequence length="140" mass="15997">MEVVRAINSIMQRRVISHRELDPIITGFTTMGFPNCGGAIDGTHIPIHAPHHRAAQYISRKSYFLVLQALVNHRGLFTDIFVGWSGRAHDARIFRNSSLYRKLESGTFFPQRDFRVGDVQMALCIVRDAAYPLMPWLMKP</sequence>
<dbReference type="PANTHER" id="PTHR22930:SF206">
    <property type="entry name" value="NUCLEASE HARBI1"/>
    <property type="match status" value="1"/>
</dbReference>
<protein>
    <recommendedName>
        <fullName evidence="8">DDE Tnp4 domain-containing protein</fullName>
    </recommendedName>
</protein>
<keyword evidence="10" id="KW-1185">Reference proteome</keyword>
<keyword evidence="6" id="KW-0378">Hydrolase</keyword>
<accession>K7F5R2</accession>
<dbReference type="HOGENOM" id="CLU_018552_5_1_1"/>
<dbReference type="eggNOG" id="KOG4585">
    <property type="taxonomic scope" value="Eukaryota"/>
</dbReference>
<evidence type="ECO:0000256" key="3">
    <source>
        <dbReference type="ARBA" id="ARBA00006958"/>
    </source>
</evidence>
<reference evidence="10" key="1">
    <citation type="submission" date="2011-10" db="EMBL/GenBank/DDBJ databases">
        <authorList>
            <consortium name="Soft-shell Turtle Genome Consortium"/>
        </authorList>
    </citation>
    <scope>NUCLEOTIDE SEQUENCE [LARGE SCALE GENOMIC DNA]</scope>
    <source>
        <strain evidence="10">Daiwa-1</strain>
    </source>
</reference>
<evidence type="ECO:0000259" key="8">
    <source>
        <dbReference type="Pfam" id="PF13359"/>
    </source>
</evidence>
<reference evidence="10" key="2">
    <citation type="journal article" date="2013" name="Nat. Genet.">
        <title>The draft genomes of soft-shell turtle and green sea turtle yield insights into the development and evolution of the turtle-specific body plan.</title>
        <authorList>
            <person name="Wang Z."/>
            <person name="Pascual-Anaya J."/>
            <person name="Zadissa A."/>
            <person name="Li W."/>
            <person name="Niimura Y."/>
            <person name="Huang Z."/>
            <person name="Li C."/>
            <person name="White S."/>
            <person name="Xiong Z."/>
            <person name="Fang D."/>
            <person name="Wang B."/>
            <person name="Ming Y."/>
            <person name="Chen Y."/>
            <person name="Zheng Y."/>
            <person name="Kuraku S."/>
            <person name="Pignatelli M."/>
            <person name="Herrero J."/>
            <person name="Beal K."/>
            <person name="Nozawa M."/>
            <person name="Li Q."/>
            <person name="Wang J."/>
            <person name="Zhang H."/>
            <person name="Yu L."/>
            <person name="Shigenobu S."/>
            <person name="Wang J."/>
            <person name="Liu J."/>
            <person name="Flicek P."/>
            <person name="Searle S."/>
            <person name="Wang J."/>
            <person name="Kuratani S."/>
            <person name="Yin Y."/>
            <person name="Aken B."/>
            <person name="Zhang G."/>
            <person name="Irie N."/>
        </authorList>
    </citation>
    <scope>NUCLEOTIDE SEQUENCE [LARGE SCALE GENOMIC DNA]</scope>
    <source>
        <strain evidence="10">Daiwa-1</strain>
    </source>
</reference>
<evidence type="ECO:0000256" key="7">
    <source>
        <dbReference type="ARBA" id="ARBA00023242"/>
    </source>
</evidence>
<dbReference type="GO" id="GO:0005634">
    <property type="term" value="C:nucleus"/>
    <property type="evidence" value="ECO:0007669"/>
    <property type="project" value="UniProtKB-SubCell"/>
</dbReference>
<dbReference type="Proteomes" id="UP000007267">
    <property type="component" value="Unassembled WGS sequence"/>
</dbReference>
<feature type="domain" description="DDE Tnp4" evidence="8">
    <location>
        <begin position="40"/>
        <end position="118"/>
    </location>
</feature>
<dbReference type="InterPro" id="IPR027806">
    <property type="entry name" value="HARBI1_dom"/>
</dbReference>
<dbReference type="GO" id="GO:0016787">
    <property type="term" value="F:hydrolase activity"/>
    <property type="evidence" value="ECO:0007669"/>
    <property type="project" value="UniProtKB-KW"/>
</dbReference>
<name>K7F5R2_PELSI</name>
<evidence type="ECO:0000256" key="2">
    <source>
        <dbReference type="ARBA" id="ARBA00004123"/>
    </source>
</evidence>
<keyword evidence="4" id="KW-0540">Nuclease</keyword>
<dbReference type="GO" id="GO:0046872">
    <property type="term" value="F:metal ion binding"/>
    <property type="evidence" value="ECO:0007669"/>
    <property type="project" value="UniProtKB-KW"/>
</dbReference>
<evidence type="ECO:0000256" key="5">
    <source>
        <dbReference type="ARBA" id="ARBA00022723"/>
    </source>
</evidence>